<feature type="transmembrane region" description="Helical" evidence="12">
    <location>
        <begin position="588"/>
        <end position="608"/>
    </location>
</feature>
<feature type="compositionally biased region" description="Polar residues" evidence="11">
    <location>
        <begin position="878"/>
        <end position="901"/>
    </location>
</feature>
<evidence type="ECO:0000313" key="15">
    <source>
        <dbReference type="EMBL" id="CAL5140974.1"/>
    </source>
</evidence>
<feature type="transmembrane region" description="Helical" evidence="12">
    <location>
        <begin position="526"/>
        <end position="546"/>
    </location>
</feature>
<evidence type="ECO:0000256" key="3">
    <source>
        <dbReference type="ARBA" id="ARBA00022692"/>
    </source>
</evidence>
<evidence type="ECO:0008006" key="17">
    <source>
        <dbReference type="Google" id="ProtNLM"/>
    </source>
</evidence>
<evidence type="ECO:0000256" key="6">
    <source>
        <dbReference type="ARBA" id="ARBA00023136"/>
    </source>
</evidence>
<feature type="transmembrane region" description="Helical" evidence="12">
    <location>
        <begin position="800"/>
        <end position="817"/>
    </location>
</feature>
<dbReference type="EMBL" id="CAXLJL010000822">
    <property type="protein sequence ID" value="CAL5140974.1"/>
    <property type="molecule type" value="Genomic_DNA"/>
</dbReference>
<dbReference type="Gene3D" id="3.40.190.10">
    <property type="entry name" value="Periplasmic binding protein-like II"/>
    <property type="match status" value="3"/>
</dbReference>
<organism evidence="15 16">
    <name type="scientific">Calicophoron daubneyi</name>
    <name type="common">Rumen fluke</name>
    <name type="synonym">Paramphistomum daubneyi</name>
    <dbReference type="NCBI Taxonomy" id="300641"/>
    <lineage>
        <taxon>Eukaryota</taxon>
        <taxon>Metazoa</taxon>
        <taxon>Spiralia</taxon>
        <taxon>Lophotrochozoa</taxon>
        <taxon>Platyhelminthes</taxon>
        <taxon>Trematoda</taxon>
        <taxon>Digenea</taxon>
        <taxon>Plagiorchiida</taxon>
        <taxon>Pronocephalata</taxon>
        <taxon>Paramphistomoidea</taxon>
        <taxon>Paramphistomidae</taxon>
        <taxon>Calicophoron</taxon>
    </lineage>
</organism>
<dbReference type="SMART" id="SM00918">
    <property type="entry name" value="Lig_chan-Glu_bd"/>
    <property type="match status" value="1"/>
</dbReference>
<protein>
    <recommendedName>
        <fullName evidence="17">Glutamate receptor</fullName>
    </recommendedName>
</protein>
<evidence type="ECO:0000256" key="2">
    <source>
        <dbReference type="ARBA" id="ARBA00022448"/>
    </source>
</evidence>
<dbReference type="Pfam" id="PF10613">
    <property type="entry name" value="Lig_chan-Glu_bd"/>
    <property type="match status" value="1"/>
</dbReference>
<evidence type="ECO:0000256" key="11">
    <source>
        <dbReference type="SAM" id="MobiDB-lite"/>
    </source>
</evidence>
<reference evidence="15" key="1">
    <citation type="submission" date="2024-06" db="EMBL/GenBank/DDBJ databases">
        <authorList>
            <person name="Liu X."/>
            <person name="Lenzi L."/>
            <person name="Haldenby T S."/>
            <person name="Uol C."/>
        </authorList>
    </citation>
    <scope>NUCLEOTIDE SEQUENCE</scope>
</reference>
<evidence type="ECO:0000256" key="9">
    <source>
        <dbReference type="ARBA" id="ARBA00023286"/>
    </source>
</evidence>
<keyword evidence="6 12" id="KW-0472">Membrane</keyword>
<dbReference type="GO" id="GO:0015276">
    <property type="term" value="F:ligand-gated monoatomic ion channel activity"/>
    <property type="evidence" value="ECO:0007669"/>
    <property type="project" value="InterPro"/>
</dbReference>
<dbReference type="Proteomes" id="UP001497525">
    <property type="component" value="Unassembled WGS sequence"/>
</dbReference>
<sequence length="901" mass="101572">MSGQRFLFSVVLIGRNRTDITTAFELAVRDAQALQKEPITWTTYTVEKNQTNVSADFTETICAAVEQGTIPYPDLFIDLSLEEKHACLLGYLARQLDVGLMTLNEVDCSPFVLESVTNASLKYVRIPAMRFPERARIVALTAYADLLFNSNHGEVVYFIGKDIGAHASFPYPTNLQMFGRMLVNVATPVDPVWLEKMLIVMTQTARVEAFVFNLNQETMTGLLNANGFLVTQDYELSKNILTFDNHYNNTVCDIMCYAEDGIILYCGLQYSSMEYWCVEVDTTGGNLTTVLQIQNEFQSEWSSMTTNQLDTLYTYDAVKISLRVVNSLTTAKKWKKMNSTASDVPACTKPLQELTSSTRFYMFAEALTQLPPTPGASGVITFNGTVVNQKSEFRVLMCRTNNDDRLPICVDQEEPFVVKTSSGWSGYAIELFELIANELGLKYVYVEQKDGIYGTKQPDGRWNGMIGSVAYRETDVAIGRLMISNEAEKLIDFTRSTLGSSGVVLLMSTEGDIDTSIGYMDEIFSVNIWLCYFGLALLMSFILWIYEKLSPLRERPSGTTLLDSLWIGFGPLSLQGEPFDPRPISVKMLMWGYWLFLSLVMSVYAANLQAKMQKKSMRGQIDTVDELLLQTEVKYTLRRGSDEYEFFLKMANVEESLYDLWMSAALSNNASSAYTVWQYPMGLKYKTAFNRMRDWGFTANSSESLIRMREGWAIFMESTVGEYYLNTECLLRKVGQQIGSWYYATALPMGSLLKPKYDKILQSLQSDGTLDKLVDKYWSPAQTNCPEAATDESIPQFSSLFIFFAVGAAASIVILQIERTIHGFIMERRKIRERQKSQVDSRLLKQFLKTLHSYAVGDPQPAEKPQTETKGPQEVRPVTQTPSTSGKGVSINPNKQVQPGP</sequence>
<name>A0AAV2TWR4_CALDB</name>
<feature type="domain" description="Ionotropic glutamate receptor L-glutamate and glycine-binding" evidence="14">
    <location>
        <begin position="415"/>
        <end position="471"/>
    </location>
</feature>
<dbReference type="Gene3D" id="1.10.287.70">
    <property type="match status" value="1"/>
</dbReference>
<feature type="transmembrane region" description="Helical" evidence="12">
    <location>
        <begin position="558"/>
        <end position="576"/>
    </location>
</feature>
<keyword evidence="9" id="KW-1071">Ligand-gated ion channel</keyword>
<dbReference type="SMART" id="SM00079">
    <property type="entry name" value="PBPe"/>
    <property type="match status" value="1"/>
</dbReference>
<keyword evidence="3 12" id="KW-0812">Transmembrane</keyword>
<evidence type="ECO:0000256" key="10">
    <source>
        <dbReference type="ARBA" id="ARBA00023303"/>
    </source>
</evidence>
<dbReference type="PANTHER" id="PTHR18966">
    <property type="entry name" value="IONOTROPIC GLUTAMATE RECEPTOR"/>
    <property type="match status" value="1"/>
</dbReference>
<proteinExistence type="predicted"/>
<evidence type="ECO:0000256" key="12">
    <source>
        <dbReference type="SAM" id="Phobius"/>
    </source>
</evidence>
<evidence type="ECO:0000256" key="1">
    <source>
        <dbReference type="ARBA" id="ARBA00004141"/>
    </source>
</evidence>
<accession>A0AAV2TWR4</accession>
<dbReference type="InterPro" id="IPR015683">
    <property type="entry name" value="Ionotropic_Glu_rcpt"/>
</dbReference>
<evidence type="ECO:0000256" key="7">
    <source>
        <dbReference type="ARBA" id="ARBA00023170"/>
    </source>
</evidence>
<keyword evidence="2" id="KW-0813">Transport</keyword>
<keyword evidence="4 12" id="KW-1133">Transmembrane helix</keyword>
<dbReference type="InterPro" id="IPR019594">
    <property type="entry name" value="Glu/Gly-bd"/>
</dbReference>
<dbReference type="InterPro" id="IPR001320">
    <property type="entry name" value="Iontro_rcpt_C"/>
</dbReference>
<evidence type="ECO:0000313" key="16">
    <source>
        <dbReference type="Proteomes" id="UP001497525"/>
    </source>
</evidence>
<feature type="region of interest" description="Disordered" evidence="11">
    <location>
        <begin position="854"/>
        <end position="901"/>
    </location>
</feature>
<evidence type="ECO:0000256" key="5">
    <source>
        <dbReference type="ARBA" id="ARBA00023065"/>
    </source>
</evidence>
<evidence type="ECO:0000256" key="8">
    <source>
        <dbReference type="ARBA" id="ARBA00023180"/>
    </source>
</evidence>
<keyword evidence="8" id="KW-0325">Glycoprotein</keyword>
<comment type="subcellular location">
    <subcellularLocation>
        <location evidence="1">Membrane</location>
        <topology evidence="1">Multi-pass membrane protein</topology>
    </subcellularLocation>
</comment>
<evidence type="ECO:0000259" key="14">
    <source>
        <dbReference type="SMART" id="SM00918"/>
    </source>
</evidence>
<dbReference type="Pfam" id="PF00060">
    <property type="entry name" value="Lig_chan"/>
    <property type="match status" value="1"/>
</dbReference>
<evidence type="ECO:0000256" key="4">
    <source>
        <dbReference type="ARBA" id="ARBA00022989"/>
    </source>
</evidence>
<dbReference type="AlphaFoldDB" id="A0AAV2TWR4"/>
<dbReference type="SUPFAM" id="SSF53850">
    <property type="entry name" value="Periplasmic binding protein-like II"/>
    <property type="match status" value="1"/>
</dbReference>
<keyword evidence="7" id="KW-0675">Receptor</keyword>
<feature type="domain" description="Ionotropic glutamate receptor C-terminal" evidence="13">
    <location>
        <begin position="405"/>
        <end position="780"/>
    </location>
</feature>
<comment type="caution">
    <text evidence="15">The sequence shown here is derived from an EMBL/GenBank/DDBJ whole genome shotgun (WGS) entry which is preliminary data.</text>
</comment>
<keyword evidence="10" id="KW-0407">Ion channel</keyword>
<gene>
    <name evidence="15" type="ORF">CDAUBV1_LOCUS16267</name>
</gene>
<keyword evidence="5" id="KW-0406">Ion transport</keyword>
<evidence type="ECO:0000259" key="13">
    <source>
        <dbReference type="SMART" id="SM00079"/>
    </source>
</evidence>
<dbReference type="GO" id="GO:0016020">
    <property type="term" value="C:membrane"/>
    <property type="evidence" value="ECO:0007669"/>
    <property type="project" value="UniProtKB-SubCell"/>
</dbReference>